<dbReference type="GO" id="GO:0032865">
    <property type="term" value="C:ERMES complex"/>
    <property type="evidence" value="ECO:0007669"/>
    <property type="project" value="UniProtKB-UniRule"/>
</dbReference>
<keyword evidence="3 9" id="KW-1000">Mitochondrion outer membrane</keyword>
<dbReference type="OrthoDB" id="3356905at2759"/>
<dbReference type="GO" id="GO:1990456">
    <property type="term" value="P:mitochondrion-endoplasmic reticulum membrane tethering"/>
    <property type="evidence" value="ECO:0007669"/>
    <property type="project" value="TreeGrafter"/>
</dbReference>
<organism evidence="12 13">
    <name type="scientific">Xylaria flabelliformis</name>
    <dbReference type="NCBI Taxonomy" id="2512241"/>
    <lineage>
        <taxon>Eukaryota</taxon>
        <taxon>Fungi</taxon>
        <taxon>Dikarya</taxon>
        <taxon>Ascomycota</taxon>
        <taxon>Pezizomycotina</taxon>
        <taxon>Sordariomycetes</taxon>
        <taxon>Xylariomycetidae</taxon>
        <taxon>Xylariales</taxon>
        <taxon>Xylariaceae</taxon>
        <taxon>Xylaria</taxon>
    </lineage>
</organism>
<evidence type="ECO:0000256" key="2">
    <source>
        <dbReference type="ARBA" id="ARBA00022448"/>
    </source>
</evidence>
<feature type="region of interest" description="Disordered" evidence="10">
    <location>
        <begin position="241"/>
        <end position="283"/>
    </location>
</feature>
<dbReference type="PANTHER" id="PTHR28204:SF1">
    <property type="entry name" value="MITOCHONDRIAL DISTRIBUTION AND MORPHOLOGY PROTEIN 12"/>
    <property type="match status" value="1"/>
</dbReference>
<dbReference type="Proteomes" id="UP000319160">
    <property type="component" value="Unassembled WGS sequence"/>
</dbReference>
<evidence type="ECO:0000313" key="13">
    <source>
        <dbReference type="Proteomes" id="UP000319160"/>
    </source>
</evidence>
<dbReference type="InterPro" id="IPR031468">
    <property type="entry name" value="SMP_LBD"/>
</dbReference>
<keyword evidence="8 9" id="KW-0472">Membrane</keyword>
<dbReference type="GO" id="GO:0015914">
    <property type="term" value="P:phospholipid transport"/>
    <property type="evidence" value="ECO:0007669"/>
    <property type="project" value="TreeGrafter"/>
</dbReference>
<comment type="caution">
    <text evidence="12">The sequence shown here is derived from an EMBL/GenBank/DDBJ whole genome shotgun (WGS) entry which is preliminary data.</text>
</comment>
<accession>A0A553HP51</accession>
<keyword evidence="4 9" id="KW-0256">Endoplasmic reticulum</keyword>
<evidence type="ECO:0000256" key="4">
    <source>
        <dbReference type="ARBA" id="ARBA00022824"/>
    </source>
</evidence>
<feature type="compositionally biased region" description="Basic and acidic residues" evidence="10">
    <location>
        <begin position="96"/>
        <end position="110"/>
    </location>
</feature>
<keyword evidence="2" id="KW-0813">Transport</keyword>
<comment type="function">
    <text evidence="9">Component of the ERMES/MDM complex, which serves as a molecular tether to connect the endoplasmic reticulum (ER) and mitochondria. Components of this complex are involved in the control of mitochondrial shape and protein biogenesis, and function in nonvesicular lipid trafficking between the ER and mitochondria. MDM12 is required for the interaction of the ER-resident membrane protein MMM1 and the outer mitochondrial membrane-resident beta-barrel protein MDM10. The MDM12-MMM1 subcomplex functions in the major beta-barrel assembly pathway that is responsible for biogenesis of all mitochondrial outer membrane beta-barrel proteins, and acts in a late step after the SAM complex. The MDM10-MDM12-MMM1 subcomplex further acts in the TOM40-specific pathway after the action of the MDM12-MMM1 complex. Essential for establishing and maintaining the structure of mitochondria and maintenance of mtDNA nucleoids.</text>
</comment>
<evidence type="ECO:0000256" key="10">
    <source>
        <dbReference type="SAM" id="MobiDB-lite"/>
    </source>
</evidence>
<evidence type="ECO:0000256" key="8">
    <source>
        <dbReference type="ARBA" id="ARBA00023136"/>
    </source>
</evidence>
<evidence type="ECO:0000256" key="1">
    <source>
        <dbReference type="ARBA" id="ARBA00004370"/>
    </source>
</evidence>
<dbReference type="AlphaFoldDB" id="A0A553HP51"/>
<gene>
    <name evidence="9" type="primary">MDM12</name>
    <name evidence="12" type="ORF">FHL15_009460</name>
</gene>
<protein>
    <recommendedName>
        <fullName evidence="9">Mitochondrial distribution and morphology protein 12</fullName>
    </recommendedName>
    <alternativeName>
        <fullName evidence="9">Mitochondrial inheritance component MDM12</fullName>
    </alternativeName>
</protein>
<keyword evidence="6" id="KW-0446">Lipid-binding</keyword>
<comment type="subcellular location">
    <subcellularLocation>
        <location evidence="1">Membrane</location>
    </subcellularLocation>
    <subcellularLocation>
        <location evidence="9">Mitochondrion outer membrane</location>
        <topology evidence="9">Peripheral membrane protein</topology>
        <orientation evidence="9">Cytoplasmic side</orientation>
    </subcellularLocation>
    <subcellularLocation>
        <location evidence="9">Endoplasmic reticulum membrane</location>
        <topology evidence="9">Peripheral membrane protein</topology>
        <orientation evidence="9">Cytoplasmic side</orientation>
    </subcellularLocation>
    <text evidence="9">The ERMES/MDM complex localizes to a few discrete foci (around 10 per single cell), that represent mitochondria-endoplasmic reticulum junctions. These foci are often found next to mtDNA nucleoids.</text>
</comment>
<feature type="domain" description="SMP-LTD" evidence="11">
    <location>
        <begin position="1"/>
        <end position="506"/>
    </location>
</feature>
<dbReference type="STRING" id="2512241.A0A553HP51"/>
<feature type="region of interest" description="Disordered" evidence="10">
    <location>
        <begin position="68"/>
        <end position="130"/>
    </location>
</feature>
<evidence type="ECO:0000256" key="3">
    <source>
        <dbReference type="ARBA" id="ARBA00022787"/>
    </source>
</evidence>
<comment type="similarity">
    <text evidence="9">Belongs to the MDM12 family.</text>
</comment>
<evidence type="ECO:0000256" key="7">
    <source>
        <dbReference type="ARBA" id="ARBA00023128"/>
    </source>
</evidence>
<dbReference type="InterPro" id="IPR027532">
    <property type="entry name" value="Mdm12"/>
</dbReference>
<evidence type="ECO:0000259" key="11">
    <source>
        <dbReference type="PROSITE" id="PS51847"/>
    </source>
</evidence>
<feature type="region of interest" description="Disordered" evidence="10">
    <location>
        <begin position="217"/>
        <end position="236"/>
    </location>
</feature>
<dbReference type="PROSITE" id="PS51847">
    <property type="entry name" value="SMP"/>
    <property type="match status" value="1"/>
</dbReference>
<dbReference type="Pfam" id="PF26544">
    <property type="entry name" value="Mdm12"/>
    <property type="match status" value="2"/>
</dbReference>
<keyword evidence="13" id="KW-1185">Reference proteome</keyword>
<dbReference type="EMBL" id="VFLP01000064">
    <property type="protein sequence ID" value="TRX89710.1"/>
    <property type="molecule type" value="Genomic_DNA"/>
</dbReference>
<keyword evidence="5" id="KW-0445">Lipid transport</keyword>
<evidence type="ECO:0000256" key="5">
    <source>
        <dbReference type="ARBA" id="ARBA00023055"/>
    </source>
</evidence>
<feature type="compositionally biased region" description="Gly residues" evidence="10">
    <location>
        <begin position="116"/>
        <end position="126"/>
    </location>
</feature>
<reference evidence="13" key="1">
    <citation type="submission" date="2019-06" db="EMBL/GenBank/DDBJ databases">
        <title>Draft genome sequence of the griseofulvin-producing fungus Xylaria cubensis strain G536.</title>
        <authorList>
            <person name="Mead M.E."/>
            <person name="Raja H.A."/>
            <person name="Steenwyk J.L."/>
            <person name="Knowles S.L."/>
            <person name="Oberlies N.H."/>
            <person name="Rokas A."/>
        </authorList>
    </citation>
    <scope>NUCLEOTIDE SEQUENCE [LARGE SCALE GENOMIC DNA]</scope>
    <source>
        <strain evidence="13">G536</strain>
    </source>
</reference>
<dbReference type="GO" id="GO:0045040">
    <property type="term" value="P:protein insertion into mitochondrial outer membrane"/>
    <property type="evidence" value="ECO:0007669"/>
    <property type="project" value="UniProtKB-UniRule"/>
</dbReference>
<dbReference type="CDD" id="cd21672">
    <property type="entry name" value="SMP_Mdm12"/>
    <property type="match status" value="1"/>
</dbReference>
<dbReference type="GO" id="GO:0005789">
    <property type="term" value="C:endoplasmic reticulum membrane"/>
    <property type="evidence" value="ECO:0007669"/>
    <property type="project" value="UniProtKB-SubCell"/>
</dbReference>
<dbReference type="HAMAP" id="MF_03104">
    <property type="entry name" value="Mdm12"/>
    <property type="match status" value="1"/>
</dbReference>
<feature type="compositionally biased region" description="Polar residues" evidence="10">
    <location>
        <begin position="260"/>
        <end position="270"/>
    </location>
</feature>
<keyword evidence="7 9" id="KW-0496">Mitochondrion</keyword>
<evidence type="ECO:0000313" key="12">
    <source>
        <dbReference type="EMBL" id="TRX89710.1"/>
    </source>
</evidence>
<feature type="compositionally biased region" description="Acidic residues" evidence="10">
    <location>
        <begin position="69"/>
        <end position="91"/>
    </location>
</feature>
<dbReference type="GO" id="GO:0008289">
    <property type="term" value="F:lipid binding"/>
    <property type="evidence" value="ECO:0007669"/>
    <property type="project" value="UniProtKB-KW"/>
</dbReference>
<comment type="subunit">
    <text evidence="9">Component of the ER-mitochondria encounter structure (ERMES) or MDM complex, composed of MMM1, MDM10, MDM12 and MDM34. A MMM1 homodimer associates with one molecule of MDM12 on each side in a pairwise head-to-tail manner, and the SMP-LTD domains of MMM1 and MDM12 generate a continuous hydrophobic tunnel for phospholipid trafficking.</text>
</comment>
<feature type="region of interest" description="Disordered" evidence="10">
    <location>
        <begin position="401"/>
        <end position="451"/>
    </location>
</feature>
<proteinExistence type="inferred from homology"/>
<sequence>MSIDLNWDTLTGGPDGAALAERIRDFIHVKFQAVPLPRFIKSVTVHEFAFGTIPPSVVLKDICDPLPDFYEEDYEPDEEDDAEGNEDDEGVPDAIRAAERRRRAEQQSRDEDADGDGTGKAMGGVSGTTTPFSEGFFPPHIHIAGLRNAPGTPDIANPFLGLGMSTHGMPGGASKMQYFQSKLNPGWSGAQTPLAAVAGAQHLNGWLDATTHSQAQLSHNYRSNSSSRHSRHLSQGSISVENFPNSLAAPPHPLREKHSVSTLAATSTGASRPPTREKPVMSPLIGSTVDKGFDTATSQAYSKSKATVAIEDEDDDAQEFHQEPRVDDMQAVFRIRYAGDVRLELTAMILLDYPMPSFVGIPLKLNITGLTFDGVGVIAYIRKRVHFCFLSPEDAIAAVGEDDADDDDESGKVPPHRRAGAGQTMHEATGNGGGRGEDTSSGPRGKGKMGGLLQEIRVESEIGQREGSKQSLKNVGKVEKFVLEQVRRIFEEESPAEPAPLLFRLEQDPSRRLDYSGDPDARFHNAHRQRPTSDLLFVASADPVATRDDLQRTYRPNGPPKDATSGRRYVVDNLIHHTISPIMQINAVVGALFAVTASGSAVSSRAVTYAISGFSAFCMPHSVQCGYGFRVIPSTAAPGSNGTICGNLINGPDNLPPLPLTACFDPSFAYSVAIADGGLTLTVTSALDAHTNITGSHDATADQFIIQNGGTTMSQIYVGPSNFTIDTTEVTV</sequence>
<name>A0A553HP51_9PEZI</name>
<feature type="compositionally biased region" description="Low complexity" evidence="10">
    <location>
        <begin position="217"/>
        <end position="227"/>
    </location>
</feature>
<evidence type="ECO:0000256" key="6">
    <source>
        <dbReference type="ARBA" id="ARBA00023121"/>
    </source>
</evidence>
<dbReference type="PANTHER" id="PTHR28204">
    <property type="entry name" value="MITOCHONDRIAL DISTRIBUTION AND MORPHOLOGY PROTEIN 12"/>
    <property type="match status" value="1"/>
</dbReference>
<evidence type="ECO:0000256" key="9">
    <source>
        <dbReference type="HAMAP-Rule" id="MF_03104"/>
    </source>
</evidence>